<feature type="domain" description="Sm" evidence="1">
    <location>
        <begin position="124"/>
        <end position="236"/>
    </location>
</feature>
<dbReference type="PROSITE" id="PS52002">
    <property type="entry name" value="SM"/>
    <property type="match status" value="1"/>
</dbReference>
<gene>
    <name evidence="2" type="ORF">KFL_003870050</name>
</gene>
<dbReference type="STRING" id="105231.A0A1Y1IID2"/>
<sequence>MEGERRREGIDGSGGRAAEVDPALDFFSELFDPLCALYTVGLQPPAPRVQPLDNLNKCRRIIPEVVPESLANVAPRVPRSQESIAAQQRAKAHKSVRLAAAAEKERGKEKILDKIAASCGEGPLALLQRCYAQRRPVQVYTRHRRGLRGTATGFLKAFDKFCNLVLQDVEESYSVLTEAPRTVWVKAGAGRGSGAAGGGARVQEERLFPKLEHRKRHLNQVFVRGDNVVLVTAAER</sequence>
<dbReference type="InterPro" id="IPR010920">
    <property type="entry name" value="LSM_dom_sf"/>
</dbReference>
<protein>
    <recommendedName>
        <fullName evidence="1">Sm domain-containing protein</fullName>
    </recommendedName>
</protein>
<dbReference type="SUPFAM" id="SSF50182">
    <property type="entry name" value="Sm-like ribonucleoproteins"/>
    <property type="match status" value="1"/>
</dbReference>
<evidence type="ECO:0000313" key="2">
    <source>
        <dbReference type="EMBL" id="GAQ87908.1"/>
    </source>
</evidence>
<dbReference type="OrthoDB" id="10002367at2759"/>
<dbReference type="PANTHER" id="PTHR21415:SF1">
    <property type="entry name" value="U7 SNRNA-ASSOCIATED SM-LIKE PROTEIN LSM11"/>
    <property type="match status" value="1"/>
</dbReference>
<dbReference type="SMART" id="SM00651">
    <property type="entry name" value="Sm"/>
    <property type="match status" value="1"/>
</dbReference>
<dbReference type="EMBL" id="DF237336">
    <property type="protein sequence ID" value="GAQ87908.1"/>
    <property type="molecule type" value="Genomic_DNA"/>
</dbReference>
<dbReference type="GO" id="GO:0006398">
    <property type="term" value="P:mRNA 3'-end processing by stem-loop binding and cleavage"/>
    <property type="evidence" value="ECO:0000318"/>
    <property type="project" value="GO_Central"/>
</dbReference>
<keyword evidence="3" id="KW-1185">Reference proteome</keyword>
<reference evidence="2 3" key="1">
    <citation type="journal article" date="2014" name="Nat. Commun.">
        <title>Klebsormidium flaccidum genome reveals primary factors for plant terrestrial adaptation.</title>
        <authorList>
            <person name="Hori K."/>
            <person name="Maruyama F."/>
            <person name="Fujisawa T."/>
            <person name="Togashi T."/>
            <person name="Yamamoto N."/>
            <person name="Seo M."/>
            <person name="Sato S."/>
            <person name="Yamada T."/>
            <person name="Mori H."/>
            <person name="Tajima N."/>
            <person name="Moriyama T."/>
            <person name="Ikeuchi M."/>
            <person name="Watanabe M."/>
            <person name="Wada H."/>
            <person name="Kobayashi K."/>
            <person name="Saito M."/>
            <person name="Masuda T."/>
            <person name="Sasaki-Sekimoto Y."/>
            <person name="Mashiguchi K."/>
            <person name="Awai K."/>
            <person name="Shimojima M."/>
            <person name="Masuda S."/>
            <person name="Iwai M."/>
            <person name="Nobusawa T."/>
            <person name="Narise T."/>
            <person name="Kondo S."/>
            <person name="Saito H."/>
            <person name="Sato R."/>
            <person name="Murakawa M."/>
            <person name="Ihara Y."/>
            <person name="Oshima-Yamada Y."/>
            <person name="Ohtaka K."/>
            <person name="Satoh M."/>
            <person name="Sonobe K."/>
            <person name="Ishii M."/>
            <person name="Ohtani R."/>
            <person name="Kanamori-Sato M."/>
            <person name="Honoki R."/>
            <person name="Miyazaki D."/>
            <person name="Mochizuki H."/>
            <person name="Umetsu J."/>
            <person name="Higashi K."/>
            <person name="Shibata D."/>
            <person name="Kamiya Y."/>
            <person name="Sato N."/>
            <person name="Nakamura Y."/>
            <person name="Tabata S."/>
            <person name="Ida S."/>
            <person name="Kurokawa K."/>
            <person name="Ohta H."/>
        </authorList>
    </citation>
    <scope>NUCLEOTIDE SEQUENCE [LARGE SCALE GENOMIC DNA]</scope>
    <source>
        <strain evidence="2 3">NIES-2285</strain>
    </source>
</reference>
<dbReference type="GO" id="GO:0071209">
    <property type="term" value="F:U7 snRNA binding"/>
    <property type="evidence" value="ECO:0000318"/>
    <property type="project" value="GO_Central"/>
</dbReference>
<organism evidence="2 3">
    <name type="scientific">Klebsormidium nitens</name>
    <name type="common">Green alga</name>
    <name type="synonym">Ulothrix nitens</name>
    <dbReference type="NCBI Taxonomy" id="105231"/>
    <lineage>
        <taxon>Eukaryota</taxon>
        <taxon>Viridiplantae</taxon>
        <taxon>Streptophyta</taxon>
        <taxon>Klebsormidiophyceae</taxon>
        <taxon>Klebsormidiales</taxon>
        <taxon>Klebsormidiaceae</taxon>
        <taxon>Klebsormidium</taxon>
    </lineage>
</organism>
<dbReference type="GO" id="GO:0005683">
    <property type="term" value="C:U7 snRNP"/>
    <property type="evidence" value="ECO:0000318"/>
    <property type="project" value="GO_Central"/>
</dbReference>
<dbReference type="InterPro" id="IPR001163">
    <property type="entry name" value="Sm_dom_euk/arc"/>
</dbReference>
<dbReference type="InterPro" id="IPR039267">
    <property type="entry name" value="Lsm11"/>
</dbReference>
<name>A0A1Y1IID2_KLENI</name>
<dbReference type="Pfam" id="PF01423">
    <property type="entry name" value="LSM"/>
    <property type="match status" value="1"/>
</dbReference>
<evidence type="ECO:0000313" key="3">
    <source>
        <dbReference type="Proteomes" id="UP000054558"/>
    </source>
</evidence>
<dbReference type="PANTHER" id="PTHR21415">
    <property type="entry name" value="U7 SNRNA-ASSOCIATED SM-LIKE PROTEIN LSM11"/>
    <property type="match status" value="1"/>
</dbReference>
<proteinExistence type="predicted"/>
<dbReference type="OMA" id="HERLPHT"/>
<dbReference type="AlphaFoldDB" id="A0A1Y1IID2"/>
<accession>A0A1Y1IID2</accession>
<evidence type="ECO:0000259" key="1">
    <source>
        <dbReference type="PROSITE" id="PS52002"/>
    </source>
</evidence>
<dbReference type="Proteomes" id="UP000054558">
    <property type="component" value="Unassembled WGS sequence"/>
</dbReference>
<dbReference type="Gene3D" id="2.30.30.100">
    <property type="match status" value="1"/>
</dbReference>
<dbReference type="InterPro" id="IPR047575">
    <property type="entry name" value="Sm"/>
</dbReference>